<name>A4UWZ1_9EUKA</name>
<dbReference type="SMART" id="SM00633">
    <property type="entry name" value="Glyco_10"/>
    <property type="match status" value="1"/>
</dbReference>
<organism evidence="7">
    <name type="scientific">uncultured symbiotic protist of Neotermes koshunensis</name>
    <dbReference type="NCBI Taxonomy" id="403660"/>
    <lineage>
        <taxon>Eukaryota</taxon>
        <taxon>environmental samples</taxon>
    </lineage>
</organism>
<dbReference type="PANTHER" id="PTHR31490">
    <property type="entry name" value="GLYCOSYL HYDROLASE"/>
    <property type="match status" value="1"/>
</dbReference>
<proteinExistence type="evidence at transcript level"/>
<dbReference type="InterPro" id="IPR017853">
    <property type="entry name" value="GH"/>
</dbReference>
<accession>A4UWZ1</accession>
<dbReference type="PRINTS" id="PR00134">
    <property type="entry name" value="GLHYDRLASE10"/>
</dbReference>
<evidence type="ECO:0000256" key="1">
    <source>
        <dbReference type="ARBA" id="ARBA00007495"/>
    </source>
</evidence>
<keyword evidence="2 7" id="KW-0378">Hydrolase</keyword>
<keyword evidence="4" id="KW-0624">Polysaccharide degradation</keyword>
<dbReference type="GO" id="GO:0000272">
    <property type="term" value="P:polysaccharide catabolic process"/>
    <property type="evidence" value="ECO:0007669"/>
    <property type="project" value="UniProtKB-KW"/>
</dbReference>
<dbReference type="GO" id="GO:0031176">
    <property type="term" value="F:endo-1,4-beta-xylanase activity"/>
    <property type="evidence" value="ECO:0007669"/>
    <property type="project" value="UniProtKB-ARBA"/>
</dbReference>
<dbReference type="EMBL" id="AB274642">
    <property type="protein sequence ID" value="BAF57401.1"/>
    <property type="molecule type" value="mRNA"/>
</dbReference>
<dbReference type="CAZy" id="GH10">
    <property type="family name" value="Glycoside Hydrolase Family 10"/>
</dbReference>
<evidence type="ECO:0000313" key="7">
    <source>
        <dbReference type="EMBL" id="BAF57401.1"/>
    </source>
</evidence>
<dbReference type="SUPFAM" id="SSF51445">
    <property type="entry name" value="(Trans)glycosidases"/>
    <property type="match status" value="1"/>
</dbReference>
<comment type="similarity">
    <text evidence="1">Belongs to the glycosyl hydrolase 10 (cellulase F) family.</text>
</comment>
<feature type="chain" id="PRO_5002674968" evidence="5">
    <location>
        <begin position="18"/>
        <end position="296"/>
    </location>
</feature>
<evidence type="ECO:0000256" key="4">
    <source>
        <dbReference type="ARBA" id="ARBA00023326"/>
    </source>
</evidence>
<dbReference type="Pfam" id="PF00331">
    <property type="entry name" value="Glyco_hydro_10"/>
    <property type="match status" value="1"/>
</dbReference>
<dbReference type="InterPro" id="IPR044846">
    <property type="entry name" value="GH10"/>
</dbReference>
<keyword evidence="5" id="KW-0732">Signal</keyword>
<dbReference type="PANTHER" id="PTHR31490:SF1">
    <property type="entry name" value="ENDO-1,4-BETA-XYLANASE 1"/>
    <property type="match status" value="1"/>
</dbReference>
<keyword evidence="3" id="KW-0119">Carbohydrate metabolism</keyword>
<evidence type="ECO:0000256" key="3">
    <source>
        <dbReference type="ARBA" id="ARBA00023277"/>
    </source>
</evidence>
<dbReference type="AlphaFoldDB" id="A4UWZ1"/>
<dbReference type="PROSITE" id="PS51760">
    <property type="entry name" value="GH10_2"/>
    <property type="match status" value="1"/>
</dbReference>
<reference evidence="7" key="1">
    <citation type="journal article" date="2010" name="PLoS ONE">
        <title>Phylogenetic analysis of cellulolytic enzyme genes from representative lineages of termites and a related cockroach.</title>
        <authorList>
            <person name="Todaka N."/>
            <person name="Inoue T."/>
            <person name="Saita K."/>
            <person name="Ohkuma M."/>
            <person name="Nalepa C.A."/>
            <person name="Lenz M."/>
            <person name="Kudo T."/>
            <person name="Moriya S."/>
        </authorList>
    </citation>
    <scope>NUCLEOTIDE SEQUENCE</scope>
</reference>
<evidence type="ECO:0000256" key="2">
    <source>
        <dbReference type="ARBA" id="ARBA00022801"/>
    </source>
</evidence>
<dbReference type="Gene3D" id="3.20.20.80">
    <property type="entry name" value="Glycosidases"/>
    <property type="match status" value="1"/>
</dbReference>
<feature type="domain" description="GH10" evidence="6">
    <location>
        <begin position="27"/>
        <end position="296"/>
    </location>
</feature>
<protein>
    <submittedName>
        <fullName evidence="7">Putative glycosyl hydrolase family10</fullName>
    </submittedName>
</protein>
<evidence type="ECO:0000259" key="6">
    <source>
        <dbReference type="PROSITE" id="PS51760"/>
    </source>
</evidence>
<evidence type="ECO:0000256" key="5">
    <source>
        <dbReference type="SAM" id="SignalP"/>
    </source>
</evidence>
<dbReference type="InterPro" id="IPR001000">
    <property type="entry name" value="GH10_dom"/>
</dbReference>
<sequence length="296" mass="31654">MFVLLGLVVASSPLAKGQSKFLGNIIAASVPANWDTYWNQATAENGCKWGSVDSGGAYNWGQCDVTANHCKTAGIPFKYHNFVWGSQEPSGSLTKDRIQRCMTAACGRYKAELIDVVNEPLHSPSNARNSLGGSGSSGWDWVKTSFEMAKTTCSGSKLLINEYGIINDGGAVSRYLGIVKACGSLIEGIGIQCHEFNINNLAAATCSSNLATLAGAGLPIYPSEMDVSATPESAQADVYKRIFPILWKSTSVKGVTLWGWISGQTWKANTGIYEGGRERAALTWLKSYLDSADGKV</sequence>
<feature type="signal peptide" evidence="5">
    <location>
        <begin position="1"/>
        <end position="17"/>
    </location>
</feature>